<keyword evidence="1 3" id="KW-0032">Aminotransferase</keyword>
<dbReference type="EMBL" id="CP003332">
    <property type="protein sequence ID" value="AFJ61032.1"/>
    <property type="molecule type" value="Genomic_DNA"/>
</dbReference>
<dbReference type="PRINTS" id="PR00753">
    <property type="entry name" value="ACCSYNTHASE"/>
</dbReference>
<dbReference type="AlphaFoldDB" id="I2C308"/>
<dbReference type="InterPro" id="IPR004839">
    <property type="entry name" value="Aminotransferase_I/II_large"/>
</dbReference>
<reference evidence="3 4" key="1">
    <citation type="journal article" date="2012" name="J. Biotechnol.">
        <title>Genome sequence of the plant growth promoting strain Bacillus amyloliquefaciens subsp. plantarum B9601-Y2 and expression of mersacidin and other secondary metabolites.</title>
        <authorList>
            <person name="He P."/>
            <person name="Hao K."/>
            <person name="Blom J."/>
            <person name="Ruckert C."/>
            <person name="Vater J."/>
            <person name="Mao Z."/>
            <person name="Wu Y."/>
            <person name="Hou M."/>
            <person name="He P."/>
            <person name="He Y."/>
            <person name="Borriss R."/>
        </authorList>
    </citation>
    <scope>NUCLEOTIDE SEQUENCE [LARGE SCALE GENOMIC DNA]</scope>
    <source>
        <strain evidence="3">Y2</strain>
    </source>
</reference>
<dbReference type="SUPFAM" id="SSF53383">
    <property type="entry name" value="PLP-dependent transferases"/>
    <property type="match status" value="1"/>
</dbReference>
<evidence type="ECO:0000256" key="1">
    <source>
        <dbReference type="RuleBase" id="RU000481"/>
    </source>
</evidence>
<dbReference type="Proteomes" id="UP000002878">
    <property type="component" value="Chromosome"/>
</dbReference>
<dbReference type="PANTHER" id="PTHR42691">
    <property type="entry name" value="ASPARTATE AMINOTRANSFERASE YHDR-RELATED"/>
    <property type="match status" value="1"/>
</dbReference>
<protein>
    <recommendedName>
        <fullName evidence="1">Aminotransferase</fullName>
        <ecNumber evidence="1">2.6.1.-</ecNumber>
    </recommendedName>
</protein>
<dbReference type="CDD" id="cd00609">
    <property type="entry name" value="AAT_like"/>
    <property type="match status" value="1"/>
</dbReference>
<dbReference type="EC" id="2.6.1.-" evidence="1"/>
<accession>I2C308</accession>
<sequence length="434" mass="48491">MFSVFLLKRRGGLSEKALTAPGKSFIIIVNRNGRKRQKGQMTVADLSREVTQNLEKGSWIRKLFDEGARLKKEFGADKVFDFSIGNPVAEPPETFKKALCEAAETGRHGYIQNQGLPEAREKVARFLSERFQTEISARHTVMTVGAGGALNVALKSILNPEEEVILLSPYFAEYKAYVENYRGRPVICPLTDSFEIDIEAVKGAITPRTKGLIVNTPHNPTGTVLSQKNLNELGALLKEAEERNGQSIFILFDEPYSQLIYGEEQANPFQAYHRVILVSSFSKDLGIAGERLGYIAADAQMPEGDLLTDAFVFCNRTLGFVNAPVMMQRAVAKMDDLSIDAEPYRKRRDLMVDILTEAGFEFEMPKGGFFVFPKSPIEDEVAFCMHAAQKYKLLIVPGSGFGKSGYFRLSFSVPSEQIRQSRDIFKALYQDFSS</sequence>
<dbReference type="Pfam" id="PF00155">
    <property type="entry name" value="Aminotran_1_2"/>
    <property type="match status" value="1"/>
</dbReference>
<comment type="similarity">
    <text evidence="1">Belongs to the class-I pyridoxal-phosphate-dependent aminotransferase family.</text>
</comment>
<dbReference type="HOGENOM" id="CLU_017584_4_3_9"/>
<name>I2C308_BACAY</name>
<dbReference type="PATRIC" id="fig|1126211.3.peg.942"/>
<evidence type="ECO:0000313" key="4">
    <source>
        <dbReference type="Proteomes" id="UP000002878"/>
    </source>
</evidence>
<evidence type="ECO:0000313" key="3">
    <source>
        <dbReference type="EMBL" id="AFJ61032.1"/>
    </source>
</evidence>
<gene>
    <name evidence="3" type="primary">yhdR</name>
    <name evidence="3" type="ORF">MUS_0994</name>
</gene>
<dbReference type="InterPro" id="IPR015421">
    <property type="entry name" value="PyrdxlP-dep_Trfase_major"/>
</dbReference>
<keyword evidence="1 3" id="KW-0808">Transferase</keyword>
<dbReference type="InterPro" id="IPR015424">
    <property type="entry name" value="PyrdxlP-dep_Trfase"/>
</dbReference>
<proteinExistence type="inferred from homology"/>
<organism evidence="3 4">
    <name type="scientific">Bacillus amyloliquefaciens (strain Y2)</name>
    <name type="common">Bacillus amyloliquefaciens subsp. plantarum (strain B9601-Y2)</name>
    <dbReference type="NCBI Taxonomy" id="1155777"/>
    <lineage>
        <taxon>Bacteria</taxon>
        <taxon>Bacillati</taxon>
        <taxon>Bacillota</taxon>
        <taxon>Bacilli</taxon>
        <taxon>Bacillales</taxon>
        <taxon>Bacillaceae</taxon>
        <taxon>Bacillus</taxon>
        <taxon>Bacillus amyloliquefaciens group</taxon>
    </lineage>
</organism>
<dbReference type="InterPro" id="IPR004838">
    <property type="entry name" value="NHTrfase_class1_PyrdxlP-BS"/>
</dbReference>
<dbReference type="GO" id="GO:0030170">
    <property type="term" value="F:pyridoxal phosphate binding"/>
    <property type="evidence" value="ECO:0007669"/>
    <property type="project" value="InterPro"/>
</dbReference>
<dbReference type="KEGG" id="bqy:MUS_0994"/>
<feature type="domain" description="Aminotransferase class I/classII large" evidence="2">
    <location>
        <begin position="78"/>
        <end position="420"/>
    </location>
</feature>
<dbReference type="PROSITE" id="PS00105">
    <property type="entry name" value="AA_TRANSFER_CLASS_1"/>
    <property type="match status" value="1"/>
</dbReference>
<evidence type="ECO:0000259" key="2">
    <source>
        <dbReference type="Pfam" id="PF00155"/>
    </source>
</evidence>
<dbReference type="GO" id="GO:0008483">
    <property type="term" value="F:transaminase activity"/>
    <property type="evidence" value="ECO:0007669"/>
    <property type="project" value="UniProtKB-KW"/>
</dbReference>
<dbReference type="Gene3D" id="3.40.640.10">
    <property type="entry name" value="Type I PLP-dependent aspartate aminotransferase-like (Major domain)"/>
    <property type="match status" value="1"/>
</dbReference>
<comment type="cofactor">
    <cofactor evidence="1">
        <name>pyridoxal 5'-phosphate</name>
        <dbReference type="ChEBI" id="CHEBI:597326"/>
    </cofactor>
</comment>
<dbReference type="NCBIfam" id="NF005305">
    <property type="entry name" value="PRK06836.1"/>
    <property type="match status" value="1"/>
</dbReference>
<dbReference type="PANTHER" id="PTHR42691:SF1">
    <property type="entry name" value="ASPARTATE AMINOTRANSFERASE YHDR-RELATED"/>
    <property type="match status" value="1"/>
</dbReference>